<comment type="caution">
    <text evidence="1">The sequence shown here is derived from an EMBL/GenBank/DDBJ whole genome shotgun (WGS) entry which is preliminary data.</text>
</comment>
<dbReference type="AlphaFoldDB" id="A0A8B4Q8S7"/>
<protein>
    <submittedName>
        <fullName evidence="1">Uncharacterized protein</fullName>
    </submittedName>
</protein>
<organism evidence="1 3">
    <name type="scientific">Kurthia zopfii</name>
    <dbReference type="NCBI Taxonomy" id="1650"/>
    <lineage>
        <taxon>Bacteria</taxon>
        <taxon>Bacillati</taxon>
        <taxon>Bacillota</taxon>
        <taxon>Bacilli</taxon>
        <taxon>Bacillales</taxon>
        <taxon>Caryophanaceae</taxon>
        <taxon>Kurthia</taxon>
    </lineage>
</organism>
<evidence type="ECO:0000313" key="1">
    <source>
        <dbReference type="EMBL" id="STX09155.1"/>
    </source>
</evidence>
<sequence>MVVYHDFLFVDEKNDVLIKEINLEDVFIDFVREDMDCNNDLFNLVPTINPHYVKKPYGNIKPKLKGLDYTGISVINYYGFDNLIHMFSEWINILGQLNVEYYHPDLVDLTEDEIAGLSDYDLKESRKIFFVKSEVMKKMNLCIIYLENSLNSSDIVVYYKGI</sequence>
<name>A0A8B4Q8S7_9BACL</name>
<proteinExistence type="predicted"/>
<gene>
    <name evidence="2" type="ORF">DFR61_10583</name>
    <name evidence="1" type="ORF">NCTC10597_00825</name>
</gene>
<dbReference type="RefSeq" id="WP_109349291.1">
    <property type="nucleotide sequence ID" value="NZ_BJUE01000028.1"/>
</dbReference>
<reference evidence="1 3" key="1">
    <citation type="submission" date="2018-06" db="EMBL/GenBank/DDBJ databases">
        <authorList>
            <consortium name="Pathogen Informatics"/>
            <person name="Doyle S."/>
        </authorList>
    </citation>
    <scope>NUCLEOTIDE SEQUENCE [LARGE SCALE GENOMIC DNA]</scope>
    <source>
        <strain evidence="1 3">NCTC10597</strain>
    </source>
</reference>
<accession>A0A8B4Q8S7</accession>
<dbReference type="EMBL" id="UGNP01000001">
    <property type="protein sequence ID" value="STX09155.1"/>
    <property type="molecule type" value="Genomic_DNA"/>
</dbReference>
<dbReference type="Proteomes" id="UP000254330">
    <property type="component" value="Unassembled WGS sequence"/>
</dbReference>
<reference evidence="2 4" key="2">
    <citation type="submission" date="2019-03" db="EMBL/GenBank/DDBJ databases">
        <title>Genomic Encyclopedia of Type Strains, Phase IV (KMG-IV): sequencing the most valuable type-strain genomes for metagenomic binning, comparative biology and taxonomic classification.</title>
        <authorList>
            <person name="Goeker M."/>
        </authorList>
    </citation>
    <scope>NUCLEOTIDE SEQUENCE [LARGE SCALE GENOMIC DNA]</scope>
    <source>
        <strain evidence="2 4">DSM 20580</strain>
    </source>
</reference>
<evidence type="ECO:0000313" key="2">
    <source>
        <dbReference type="EMBL" id="TDR41844.1"/>
    </source>
</evidence>
<evidence type="ECO:0000313" key="4">
    <source>
        <dbReference type="Proteomes" id="UP000294641"/>
    </source>
</evidence>
<keyword evidence="4" id="KW-1185">Reference proteome</keyword>
<evidence type="ECO:0000313" key="3">
    <source>
        <dbReference type="Proteomes" id="UP000254330"/>
    </source>
</evidence>
<dbReference type="OrthoDB" id="2086109at2"/>
<dbReference type="EMBL" id="SNZG01000005">
    <property type="protein sequence ID" value="TDR41844.1"/>
    <property type="molecule type" value="Genomic_DNA"/>
</dbReference>
<dbReference type="Proteomes" id="UP000294641">
    <property type="component" value="Unassembled WGS sequence"/>
</dbReference>